<evidence type="ECO:0000259" key="2">
    <source>
        <dbReference type="SMART" id="SM00327"/>
    </source>
</evidence>
<dbReference type="Gene3D" id="3.40.50.410">
    <property type="entry name" value="von Willebrand factor, type A domain"/>
    <property type="match status" value="1"/>
</dbReference>
<name>A0A381RWP6_9ZZZZ</name>
<dbReference type="InterPro" id="IPR024163">
    <property type="entry name" value="Aerotolerance_reg_N"/>
</dbReference>
<sequence length="668" mass="72441">MFLERIPFQEQRRRRIQHWLLLALRSLALALLALAFARPFFDRSDLSLGAASGPREIVVLLDQSYSMEIGDQFTRALNEAREIFADLGPLDRASLVVFGQGARVVTRSTGDRLRLNTALDTLSISSSSTSFGPALKVAQTVLEESELPVGEVYLLSDFQRIGWAGDEGVYLPAGAKVISIKLSEDPPDNIQVTDVDLIRQAVSGRERITSTARIARIGGVDAREVDVSLELDGQEIQTRAVTLDANGATSVTFQPFTVSQPHTRGSIRIPADELTADDVRNFVVSPGTALSLLVIDGSGGSTDASLYLRRALEISDDGRFRLTHRRTNNIQAEDLDGTDAVIINDARIDGASAERLRNFVQAGGGLLVVLGERAAWPASAQDLLPGAAGEPQDRLQGRGGRLGHLEYGHPVFEPFSGPRSGDFTGARFFRARNFVLSDSASVLARFDDGSVAFAEQVYGLGTVLVWTSTLDSFWNDLALQPVYLPFIHRVSEYIGGRTEALPWFTIGQVLDLADPVALASAGLVSAESAELSDDRDQVALTPSGQSIDLSSDDGPKYLALDESGFYTIRPPGSDPERPFVVAVNVELEESNLTTLDPEELIAQVTSSAPNPDAAPEFVQATALQMEDQERRQALWRWMLIAAFGLLAAETLMSNWVSRRTAAATLTTT</sequence>
<dbReference type="Gene3D" id="3.40.50.880">
    <property type="match status" value="1"/>
</dbReference>
<dbReference type="InterPro" id="IPR036465">
    <property type="entry name" value="vWFA_dom_sf"/>
</dbReference>
<keyword evidence="1" id="KW-1133">Transmembrane helix</keyword>
<dbReference type="PANTHER" id="PTHR37464:SF1">
    <property type="entry name" value="BLL2463 PROTEIN"/>
    <property type="match status" value="1"/>
</dbReference>
<feature type="transmembrane region" description="Helical" evidence="1">
    <location>
        <begin position="634"/>
        <end position="652"/>
    </location>
</feature>
<protein>
    <recommendedName>
        <fullName evidence="2">VWFA domain-containing protein</fullName>
    </recommendedName>
</protein>
<keyword evidence="1" id="KW-0472">Membrane</keyword>
<dbReference type="SUPFAM" id="SSF52317">
    <property type="entry name" value="Class I glutamine amidotransferase-like"/>
    <property type="match status" value="1"/>
</dbReference>
<dbReference type="InterPro" id="IPR002035">
    <property type="entry name" value="VWF_A"/>
</dbReference>
<dbReference type="AlphaFoldDB" id="A0A381RWP6"/>
<evidence type="ECO:0000256" key="1">
    <source>
        <dbReference type="SAM" id="Phobius"/>
    </source>
</evidence>
<dbReference type="Pfam" id="PF13519">
    <property type="entry name" value="VWA_2"/>
    <property type="match status" value="1"/>
</dbReference>
<feature type="domain" description="VWFA" evidence="2">
    <location>
        <begin position="54"/>
        <end position="238"/>
    </location>
</feature>
<dbReference type="InterPro" id="IPR029062">
    <property type="entry name" value="Class_I_gatase-like"/>
</dbReference>
<dbReference type="InterPro" id="IPR013783">
    <property type="entry name" value="Ig-like_fold"/>
</dbReference>
<dbReference type="SMART" id="SM00327">
    <property type="entry name" value="VWA"/>
    <property type="match status" value="1"/>
</dbReference>
<dbReference type="SUPFAM" id="SSF53300">
    <property type="entry name" value="vWA-like"/>
    <property type="match status" value="1"/>
</dbReference>
<gene>
    <name evidence="3" type="ORF">METZ01_LOCUS49136</name>
</gene>
<dbReference type="Pfam" id="PF07584">
    <property type="entry name" value="BatA"/>
    <property type="match status" value="1"/>
</dbReference>
<evidence type="ECO:0000313" key="3">
    <source>
        <dbReference type="EMBL" id="SUZ96282.1"/>
    </source>
</evidence>
<dbReference type="Gene3D" id="2.60.40.10">
    <property type="entry name" value="Immunoglobulins"/>
    <property type="match status" value="1"/>
</dbReference>
<dbReference type="EMBL" id="UINC01002400">
    <property type="protein sequence ID" value="SUZ96282.1"/>
    <property type="molecule type" value="Genomic_DNA"/>
</dbReference>
<dbReference type="PANTHER" id="PTHR37464">
    <property type="entry name" value="BLL2463 PROTEIN"/>
    <property type="match status" value="1"/>
</dbReference>
<dbReference type="NCBIfam" id="TIGR02226">
    <property type="entry name" value="two_anch"/>
    <property type="match status" value="1"/>
</dbReference>
<proteinExistence type="predicted"/>
<organism evidence="3">
    <name type="scientific">marine metagenome</name>
    <dbReference type="NCBI Taxonomy" id="408172"/>
    <lineage>
        <taxon>unclassified sequences</taxon>
        <taxon>metagenomes</taxon>
        <taxon>ecological metagenomes</taxon>
    </lineage>
</organism>
<reference evidence="3" key="1">
    <citation type="submission" date="2018-05" db="EMBL/GenBank/DDBJ databases">
        <authorList>
            <person name="Lanie J.A."/>
            <person name="Ng W.-L."/>
            <person name="Kazmierczak K.M."/>
            <person name="Andrzejewski T.M."/>
            <person name="Davidsen T.M."/>
            <person name="Wayne K.J."/>
            <person name="Tettelin H."/>
            <person name="Glass J.I."/>
            <person name="Rusch D."/>
            <person name="Podicherti R."/>
            <person name="Tsui H.-C.T."/>
            <person name="Winkler M.E."/>
        </authorList>
    </citation>
    <scope>NUCLEOTIDE SEQUENCE</scope>
</reference>
<dbReference type="CDD" id="cd00198">
    <property type="entry name" value="vWFA"/>
    <property type="match status" value="1"/>
</dbReference>
<accession>A0A381RWP6</accession>
<dbReference type="InterPro" id="IPR011933">
    <property type="entry name" value="Double_TM_dom"/>
</dbReference>
<keyword evidence="1" id="KW-0812">Transmembrane</keyword>